<dbReference type="CDD" id="cd18086">
    <property type="entry name" value="HsC9orf114-like"/>
    <property type="match status" value="1"/>
</dbReference>
<dbReference type="Proteomes" id="UP000053317">
    <property type="component" value="Unassembled WGS sequence"/>
</dbReference>
<dbReference type="InterPro" id="IPR029026">
    <property type="entry name" value="tRNA_m1G_MTases_N"/>
</dbReference>
<reference evidence="2 3" key="1">
    <citation type="submission" date="2015-05" db="EMBL/GenBank/DDBJ databases">
        <title>Distinctive expansion of gene families associated with plant cell wall degradation and secondary metabolism in the genomes of grapevine trunk pathogens.</title>
        <authorList>
            <person name="Lawrence D.P."/>
            <person name="Travadon R."/>
            <person name="Rolshausen P.E."/>
            <person name="Baumgartner K."/>
        </authorList>
    </citation>
    <scope>NUCLEOTIDE SEQUENCE [LARGE SCALE GENOMIC DNA]</scope>
    <source>
        <strain evidence="2">UCRPC4</strain>
    </source>
</reference>
<dbReference type="AlphaFoldDB" id="A0A0G2EDK7"/>
<name>A0A0G2EDK7_PHACM</name>
<dbReference type="EMBL" id="LCWF01000089">
    <property type="protein sequence ID" value="KKY20987.1"/>
    <property type="molecule type" value="Genomic_DNA"/>
</dbReference>
<gene>
    <name evidence="2" type="ORF">UCRPC4_g03904</name>
</gene>
<protein>
    <submittedName>
        <fullName evidence="2">Putative deoxyribose-phosphate aldolase</fullName>
    </submittedName>
</protein>
<evidence type="ECO:0000313" key="2">
    <source>
        <dbReference type="EMBL" id="KKY20987.1"/>
    </source>
</evidence>
<proteinExistence type="inferred from homology"/>
<dbReference type="SUPFAM" id="SSF75217">
    <property type="entry name" value="alpha/beta knot"/>
    <property type="match status" value="1"/>
</dbReference>
<dbReference type="PANTHER" id="PTHR12150:SF13">
    <property type="entry name" value="METHYLTRANSFERASE C9ORF114-RELATED"/>
    <property type="match status" value="1"/>
</dbReference>
<evidence type="ECO:0000256" key="1">
    <source>
        <dbReference type="ARBA" id="ARBA00009841"/>
    </source>
</evidence>
<comment type="caution">
    <text evidence="2">The sequence shown here is derived from an EMBL/GenBank/DDBJ whole genome shotgun (WGS) entry which is preliminary data.</text>
</comment>
<evidence type="ECO:0000313" key="3">
    <source>
        <dbReference type="Proteomes" id="UP000053317"/>
    </source>
</evidence>
<reference evidence="2 3" key="2">
    <citation type="submission" date="2015-05" db="EMBL/GenBank/DDBJ databases">
        <authorList>
            <person name="Morales-Cruz A."/>
            <person name="Amrine K.C."/>
            <person name="Cantu D."/>
        </authorList>
    </citation>
    <scope>NUCLEOTIDE SEQUENCE [LARGE SCALE GENOMIC DNA]</scope>
    <source>
        <strain evidence="2">UCRPC4</strain>
    </source>
</reference>
<dbReference type="Pfam" id="PF02598">
    <property type="entry name" value="Methyltrn_RNA_3"/>
    <property type="match status" value="1"/>
</dbReference>
<dbReference type="InterPro" id="IPR003750">
    <property type="entry name" value="Put_MeTrfase-C9orf114-like"/>
</dbReference>
<dbReference type="InterPro" id="IPR012340">
    <property type="entry name" value="NA-bd_OB-fold"/>
</dbReference>
<dbReference type="Gene3D" id="3.40.1280.10">
    <property type="match status" value="2"/>
</dbReference>
<comment type="similarity">
    <text evidence="1">Belongs to the class IV-like SAM-binding methyltransferase superfamily.</text>
</comment>
<dbReference type="PANTHER" id="PTHR12150">
    <property type="entry name" value="CLASS IV SAM-BINDING METHYLTRANSFERASE-RELATED"/>
    <property type="match status" value="1"/>
</dbReference>
<accession>A0A0G2EDK7</accession>
<dbReference type="SUPFAM" id="SSF50249">
    <property type="entry name" value="Nucleic acid-binding proteins"/>
    <property type="match status" value="1"/>
</dbReference>
<dbReference type="InterPro" id="IPR029028">
    <property type="entry name" value="Alpha/beta_knot_MTases"/>
</dbReference>
<dbReference type="OrthoDB" id="70823at2759"/>
<sequence>MGKKRKLNQSGTTATEEIDTTKPTAVFVPKGGRSSTLSVAIPGSCIANAVSHDQKNHLAGIVARALAVFCVDEVIIFDDEDTSHKSHKSHRQEGDHGYTGYSDPGHFLSHLFAYLETPPYLRKALFPMHPDLKTAGSLPSLDMPHHSKSFPGCPYREGVTIRYDSKPPDIGTRVDIGLNKWALIPDVEIPPKTRVTVQTLSNTSSSTQQVSSDQTFDFSACTAVSPDTPRTTSGYYWGYNIRRSTSLSTVFTECPFPSGYDLSIGTSERGVPLSTLISSPTSPILPYQHLLLVFGGPSGLEYAAKNDPDLRSKGITGSNINELFDYWVNVLPGQGSRTIRTEEAVWLGLMGVREIVVKNE</sequence>
<organism evidence="2 3">
    <name type="scientific">Phaeomoniella chlamydospora</name>
    <name type="common">Phaeoacremonium chlamydosporum</name>
    <dbReference type="NCBI Taxonomy" id="158046"/>
    <lineage>
        <taxon>Eukaryota</taxon>
        <taxon>Fungi</taxon>
        <taxon>Dikarya</taxon>
        <taxon>Ascomycota</taxon>
        <taxon>Pezizomycotina</taxon>
        <taxon>Eurotiomycetes</taxon>
        <taxon>Chaetothyriomycetidae</taxon>
        <taxon>Phaeomoniellales</taxon>
        <taxon>Phaeomoniellaceae</taxon>
        <taxon>Phaeomoniella</taxon>
    </lineage>
</organism>
<keyword evidence="3" id="KW-1185">Reference proteome</keyword>